<dbReference type="SMART" id="SM00355">
    <property type="entry name" value="ZnF_C2H2"/>
    <property type="match status" value="7"/>
</dbReference>
<dbReference type="PROSITE" id="PS50157">
    <property type="entry name" value="ZINC_FINGER_C2H2_2"/>
    <property type="match status" value="4"/>
</dbReference>
<dbReference type="GO" id="GO:0003676">
    <property type="term" value="F:nucleic acid binding"/>
    <property type="evidence" value="ECO:0007669"/>
    <property type="project" value="InterPro"/>
</dbReference>
<accession>A5AFF5</accession>
<dbReference type="InterPro" id="IPR013087">
    <property type="entry name" value="Znf_C2H2_type"/>
</dbReference>
<feature type="region of interest" description="Disordered" evidence="2">
    <location>
        <begin position="319"/>
        <end position="357"/>
    </location>
</feature>
<reference evidence="4" key="1">
    <citation type="journal article" date="2007" name="PLoS ONE">
        <title>The first genome sequence of an elite grapevine cultivar (Pinot noir Vitis vinifera L.): coping with a highly heterozygous genome.</title>
        <authorList>
            <person name="Velasco R."/>
            <person name="Zharkikh A."/>
            <person name="Troggio M."/>
            <person name="Cartwright D.A."/>
            <person name="Cestaro A."/>
            <person name="Pruss D."/>
            <person name="Pindo M."/>
            <person name="FitzGerald L.M."/>
            <person name="Vezzulli S."/>
            <person name="Reid J."/>
            <person name="Malacarne G."/>
            <person name="Iliev D."/>
            <person name="Coppola G."/>
            <person name="Wardell B."/>
            <person name="Micheletti D."/>
            <person name="Macalma T."/>
            <person name="Facci M."/>
            <person name="Mitchell J.T."/>
            <person name="Perazzolli M."/>
            <person name="Eldredge G."/>
            <person name="Gatto P."/>
            <person name="Oyzerski R."/>
            <person name="Moretto M."/>
            <person name="Gutin N."/>
            <person name="Stefanini M."/>
            <person name="Chen Y."/>
            <person name="Segala C."/>
            <person name="Davenport C."/>
            <person name="Dematte L."/>
            <person name="Mraz A."/>
            <person name="Battilana J."/>
            <person name="Stormo K."/>
            <person name="Costa F."/>
            <person name="Tao Q."/>
            <person name="Si-Ammour A."/>
            <person name="Harkins T."/>
            <person name="Lackey A."/>
            <person name="Perbost C."/>
            <person name="Taillon B."/>
            <person name="Stella A."/>
            <person name="Solovyev V."/>
            <person name="Fawcett J.A."/>
            <person name="Sterck L."/>
            <person name="Vandepoele K."/>
            <person name="Grando S.M."/>
            <person name="Toppo S."/>
            <person name="Moser C."/>
            <person name="Lanchbury J."/>
            <person name="Bogden R."/>
            <person name="Skolnick M."/>
            <person name="Sgaramella V."/>
            <person name="Bhatnagar S.K."/>
            <person name="Fontana P."/>
            <person name="Gutin A."/>
            <person name="Van de Peer Y."/>
            <person name="Salamini F."/>
            <person name="Viola R."/>
        </authorList>
    </citation>
    <scope>NUCLEOTIDE SEQUENCE</scope>
</reference>
<gene>
    <name evidence="4" type="ORF">VITISV_019273</name>
</gene>
<dbReference type="SMART" id="SM00451">
    <property type="entry name" value="ZnF_U1"/>
    <property type="match status" value="2"/>
</dbReference>
<feature type="domain" description="C2H2-type" evidence="3">
    <location>
        <begin position="173"/>
        <end position="200"/>
    </location>
</feature>
<dbReference type="GO" id="GO:0008270">
    <property type="term" value="F:zinc ion binding"/>
    <property type="evidence" value="ECO:0007669"/>
    <property type="project" value="UniProtKB-KW"/>
</dbReference>
<feature type="compositionally biased region" description="Low complexity" evidence="2">
    <location>
        <begin position="345"/>
        <end position="357"/>
    </location>
</feature>
<keyword evidence="1" id="KW-0862">Zinc</keyword>
<feature type="domain" description="C2H2-type" evidence="3">
    <location>
        <begin position="646"/>
        <end position="673"/>
    </location>
</feature>
<feature type="compositionally biased region" description="Polar residues" evidence="2">
    <location>
        <begin position="321"/>
        <end position="332"/>
    </location>
</feature>
<keyword evidence="1" id="KW-0479">Metal-binding</keyword>
<dbReference type="ExpressionAtlas" id="A5AFF5">
    <property type="expression patterns" value="baseline and differential"/>
</dbReference>
<dbReference type="PANTHER" id="PTHR46869:SF9">
    <property type="entry name" value="C2H2-TYPE DOMAIN-CONTAINING PROTEIN"/>
    <property type="match status" value="1"/>
</dbReference>
<keyword evidence="1" id="KW-0863">Zinc-finger</keyword>
<feature type="region of interest" description="Disordered" evidence="2">
    <location>
        <begin position="976"/>
        <end position="1011"/>
    </location>
</feature>
<evidence type="ECO:0000259" key="3">
    <source>
        <dbReference type="PROSITE" id="PS50157"/>
    </source>
</evidence>
<feature type="compositionally biased region" description="Basic residues" evidence="2">
    <location>
        <begin position="66"/>
        <end position="81"/>
    </location>
</feature>
<dbReference type="InterPro" id="IPR003604">
    <property type="entry name" value="Matrin/U1-like-C_Znf_C2H2"/>
</dbReference>
<evidence type="ECO:0000256" key="1">
    <source>
        <dbReference type="PROSITE-ProRule" id="PRU00042"/>
    </source>
</evidence>
<protein>
    <recommendedName>
        <fullName evidence="3">C2H2-type domain-containing protein</fullName>
    </recommendedName>
</protein>
<feature type="domain" description="C2H2-type" evidence="3">
    <location>
        <begin position="287"/>
        <end position="314"/>
    </location>
</feature>
<dbReference type="EMBL" id="AM425354">
    <property type="protein sequence ID" value="CAN68959.1"/>
    <property type="molecule type" value="Genomic_DNA"/>
</dbReference>
<feature type="domain" description="C2H2-type" evidence="3">
    <location>
        <begin position="260"/>
        <end position="287"/>
    </location>
</feature>
<dbReference type="SUPFAM" id="SSF57667">
    <property type="entry name" value="beta-beta-alpha zinc fingers"/>
    <property type="match status" value="5"/>
</dbReference>
<dbReference type="Pfam" id="PF12874">
    <property type="entry name" value="zf-met"/>
    <property type="match status" value="2"/>
</dbReference>
<dbReference type="InterPro" id="IPR036236">
    <property type="entry name" value="Znf_C2H2_sf"/>
</dbReference>
<dbReference type="Pfam" id="PF13912">
    <property type="entry name" value="zf-C2H2_6"/>
    <property type="match status" value="5"/>
</dbReference>
<name>A5AFF5_VITVI</name>
<organism evidence="4">
    <name type="scientific">Vitis vinifera</name>
    <name type="common">Grape</name>
    <dbReference type="NCBI Taxonomy" id="29760"/>
    <lineage>
        <taxon>Eukaryota</taxon>
        <taxon>Viridiplantae</taxon>
        <taxon>Streptophyta</taxon>
        <taxon>Embryophyta</taxon>
        <taxon>Tracheophyta</taxon>
        <taxon>Spermatophyta</taxon>
        <taxon>Magnoliopsida</taxon>
        <taxon>eudicotyledons</taxon>
        <taxon>Gunneridae</taxon>
        <taxon>Pentapetalae</taxon>
        <taxon>rosids</taxon>
        <taxon>Vitales</taxon>
        <taxon>Vitaceae</taxon>
        <taxon>Viteae</taxon>
        <taxon>Vitis</taxon>
    </lineage>
</organism>
<evidence type="ECO:0000313" key="4">
    <source>
        <dbReference type="EMBL" id="CAN68959.1"/>
    </source>
</evidence>
<dbReference type="AlphaFoldDB" id="A5AFF5"/>
<feature type="region of interest" description="Disordered" evidence="2">
    <location>
        <begin position="201"/>
        <end position="255"/>
    </location>
</feature>
<sequence>MISLKQHIAWGYTGSAARHKCLFWLLHPHSPRGPVKRRDLFKFQKPVIFNPPIFSGKIGNYPIRTTSRKAKPYPRKSKRRRQSVDIRMVSTTHPDDQHEPSGYKSYGWSIKGDNAPTNTYCHHHNIKYLLTINERNSTPEAVYIYLRAKKKGIPGSNVDHRIREATTVMAMKHECKVCKKRFFSGRSLGGHMRCHMAMNPAPRDENPIESDIGFEDGGDGDGGGQTGYGLRENPKKSWRLSGSNQTAPKQEEEQEREQDHICKVCGKGFNSSRAVFGHMRHHSRQENLCRECGKGFSSLRALSGHMRCHSERFRAIDESRTSCQSQDETSCPTRRKRSQRYKMTSNPSFSNFNDSSSVTLSEPELEEGALCLMLLSRAVRSWEEFYSVPESSDNNSVIAEAKSSHQNTPIIKDEGENFVSDGRETSKMLKEKEKMLESCVLESGNVLFEKKTTETGSSDSGFVSHHETRVELEVCADDGLKKKLDVESQYELCDSEIEKKFHSEIKIKTTDVELGNIDLLTIGLQEANSEYVKHNSSKRAKCEPSEPDLEGNFCNKRSPAAQNKRIYKCSICSKIFQSHRVLGGHRMRCLASKSKSCGKSIQTNKILPDGKANSKLEKREYNENSIGQEAARVSGMNCELKRSKDYECEICFKVFASGQALGGHKRAHYAGSSETGEEGTTLVQQEHSDVSDIFDLNLPIAPEEGGANEHVGFKPWCFRGGHHEHESLWRSAKHTPKCLQVATESAEGEATHESWPEVQAKPSPPMDPYAPIYNTHYPHYPHPQHHHFHHLPNPNPDPNPNLRLQNPYSVVKSHETYSFGAEHGLRPPGVDSYAYLNSHPATRVGHESTQPVVTYAHYTLGSASSTMPSDCYQAPSAQSWGAKPIGYAVSLAIPPNGTEQLITANVNSILWTTSTVQARSSGTRKKGAKKMKIIQSAYCEVCKVDCNSDDILAQHKLGRRHKKNMEKLKDTVAPVPTVEASSDNPVIGPPENPNKGKAVSGKKTKATAESLEDLETKRRRIVECGAAADAVRTCSICNVVCNSETVFNYHLAGQKHAAMVKKHAAGRGVATAT</sequence>
<dbReference type="PROSITE" id="PS00028">
    <property type="entry name" value="ZINC_FINGER_C2H2_1"/>
    <property type="match status" value="4"/>
</dbReference>
<proteinExistence type="predicted"/>
<dbReference type="PANTHER" id="PTHR46869">
    <property type="entry name" value="C2H2-LIKE ZINC FINGER PROTEIN"/>
    <property type="match status" value="1"/>
</dbReference>
<evidence type="ECO:0000256" key="2">
    <source>
        <dbReference type="SAM" id="MobiDB-lite"/>
    </source>
</evidence>
<dbReference type="OrthoDB" id="6077919at2759"/>
<dbReference type="Gene3D" id="3.30.160.60">
    <property type="entry name" value="Classic Zinc Finger"/>
    <property type="match status" value="4"/>
</dbReference>
<feature type="region of interest" description="Disordered" evidence="2">
    <location>
        <begin position="65"/>
        <end position="100"/>
    </location>
</feature>